<name>A0ABU7F0W0_9TELE</name>
<dbReference type="EMBL" id="JAHUTJ010074170">
    <property type="protein sequence ID" value="MED6293088.1"/>
    <property type="molecule type" value="Genomic_DNA"/>
</dbReference>
<dbReference type="Proteomes" id="UP001352852">
    <property type="component" value="Unassembled WGS sequence"/>
</dbReference>
<comment type="caution">
    <text evidence="1">The sequence shown here is derived from an EMBL/GenBank/DDBJ whole genome shotgun (WGS) entry which is preliminary data.</text>
</comment>
<reference evidence="1 2" key="1">
    <citation type="submission" date="2021-06" db="EMBL/GenBank/DDBJ databases">
        <authorList>
            <person name="Palmer J.M."/>
        </authorList>
    </citation>
    <scope>NUCLEOTIDE SEQUENCE [LARGE SCALE GENOMIC DNA]</scope>
    <source>
        <strain evidence="1 2">CL_MEX2019</strain>
        <tissue evidence="1">Muscle</tissue>
    </source>
</reference>
<proteinExistence type="predicted"/>
<gene>
    <name evidence="1" type="ORF">CHARACLAT_007260</name>
</gene>
<accession>A0ABU7F0W0</accession>
<evidence type="ECO:0000313" key="1">
    <source>
        <dbReference type="EMBL" id="MED6293088.1"/>
    </source>
</evidence>
<keyword evidence="2" id="KW-1185">Reference proteome</keyword>
<sequence length="85" mass="9990">MDHHKQTLSTLPHNNISRTSEYLKVSPSTYQLRSSWCAVPLLSQPLLADQTKLPIVFRFQLHFPLSAHCKIKPLVKLHRCWDYDY</sequence>
<organism evidence="1 2">
    <name type="scientific">Characodon lateralis</name>
    <dbReference type="NCBI Taxonomy" id="208331"/>
    <lineage>
        <taxon>Eukaryota</taxon>
        <taxon>Metazoa</taxon>
        <taxon>Chordata</taxon>
        <taxon>Craniata</taxon>
        <taxon>Vertebrata</taxon>
        <taxon>Euteleostomi</taxon>
        <taxon>Actinopterygii</taxon>
        <taxon>Neopterygii</taxon>
        <taxon>Teleostei</taxon>
        <taxon>Neoteleostei</taxon>
        <taxon>Acanthomorphata</taxon>
        <taxon>Ovalentaria</taxon>
        <taxon>Atherinomorphae</taxon>
        <taxon>Cyprinodontiformes</taxon>
        <taxon>Goodeidae</taxon>
        <taxon>Characodon</taxon>
    </lineage>
</organism>
<evidence type="ECO:0000313" key="2">
    <source>
        <dbReference type="Proteomes" id="UP001352852"/>
    </source>
</evidence>
<protein>
    <submittedName>
        <fullName evidence="1">Uncharacterized protein</fullName>
    </submittedName>
</protein>